<sequence length="72" mass="8348">MEEEEEEEEKEEEKEEEEEEKEEEEEEEEEDAWMGNTEGEDWLGLEILGIEGKEGSRQEGVNKGDSRVGNIG</sequence>
<name>A0AAE1TMH1_9EUCA</name>
<dbReference type="EMBL" id="JAWZYT010005476">
    <property type="protein sequence ID" value="KAK4290451.1"/>
    <property type="molecule type" value="Genomic_DNA"/>
</dbReference>
<evidence type="ECO:0000313" key="3">
    <source>
        <dbReference type="Proteomes" id="UP001292094"/>
    </source>
</evidence>
<dbReference type="AlphaFoldDB" id="A0AAE1TMH1"/>
<dbReference type="Proteomes" id="UP001292094">
    <property type="component" value="Unassembled WGS sequence"/>
</dbReference>
<feature type="compositionally biased region" description="Acidic residues" evidence="1">
    <location>
        <begin position="1"/>
        <end position="43"/>
    </location>
</feature>
<protein>
    <submittedName>
        <fullName evidence="2">Uncharacterized protein</fullName>
    </submittedName>
</protein>
<proteinExistence type="predicted"/>
<feature type="compositionally biased region" description="Basic and acidic residues" evidence="1">
    <location>
        <begin position="51"/>
        <end position="66"/>
    </location>
</feature>
<organism evidence="2 3">
    <name type="scientific">Petrolisthes manimaculis</name>
    <dbReference type="NCBI Taxonomy" id="1843537"/>
    <lineage>
        <taxon>Eukaryota</taxon>
        <taxon>Metazoa</taxon>
        <taxon>Ecdysozoa</taxon>
        <taxon>Arthropoda</taxon>
        <taxon>Crustacea</taxon>
        <taxon>Multicrustacea</taxon>
        <taxon>Malacostraca</taxon>
        <taxon>Eumalacostraca</taxon>
        <taxon>Eucarida</taxon>
        <taxon>Decapoda</taxon>
        <taxon>Pleocyemata</taxon>
        <taxon>Anomura</taxon>
        <taxon>Galatheoidea</taxon>
        <taxon>Porcellanidae</taxon>
        <taxon>Petrolisthes</taxon>
    </lineage>
</organism>
<reference evidence="2" key="1">
    <citation type="submission" date="2023-11" db="EMBL/GenBank/DDBJ databases">
        <title>Genome assemblies of two species of porcelain crab, Petrolisthes cinctipes and Petrolisthes manimaculis (Anomura: Porcellanidae).</title>
        <authorList>
            <person name="Angst P."/>
        </authorList>
    </citation>
    <scope>NUCLEOTIDE SEQUENCE</scope>
    <source>
        <strain evidence="2">PB745_02</strain>
        <tissue evidence="2">Gill</tissue>
    </source>
</reference>
<comment type="caution">
    <text evidence="2">The sequence shown here is derived from an EMBL/GenBank/DDBJ whole genome shotgun (WGS) entry which is preliminary data.</text>
</comment>
<accession>A0AAE1TMH1</accession>
<keyword evidence="3" id="KW-1185">Reference proteome</keyword>
<feature type="region of interest" description="Disordered" evidence="1">
    <location>
        <begin position="1"/>
        <end position="72"/>
    </location>
</feature>
<gene>
    <name evidence="2" type="ORF">Pmani_036644</name>
</gene>
<evidence type="ECO:0000256" key="1">
    <source>
        <dbReference type="SAM" id="MobiDB-lite"/>
    </source>
</evidence>
<evidence type="ECO:0000313" key="2">
    <source>
        <dbReference type="EMBL" id="KAK4290451.1"/>
    </source>
</evidence>